<protein>
    <submittedName>
        <fullName evidence="1">Uncharacterized protein</fullName>
    </submittedName>
</protein>
<dbReference type="EMBL" id="JBHSLU010000063">
    <property type="protein sequence ID" value="MFC5507463.1"/>
    <property type="molecule type" value="Genomic_DNA"/>
</dbReference>
<keyword evidence="2" id="KW-1185">Reference proteome</keyword>
<comment type="caution">
    <text evidence="1">The sequence shown here is derived from an EMBL/GenBank/DDBJ whole genome shotgun (WGS) entry which is preliminary data.</text>
</comment>
<reference evidence="2" key="1">
    <citation type="journal article" date="2019" name="Int. J. Syst. Evol. Microbiol.">
        <title>The Global Catalogue of Microorganisms (GCM) 10K type strain sequencing project: providing services to taxonomists for standard genome sequencing and annotation.</title>
        <authorList>
            <consortium name="The Broad Institute Genomics Platform"/>
            <consortium name="The Broad Institute Genome Sequencing Center for Infectious Disease"/>
            <person name="Wu L."/>
            <person name="Ma J."/>
        </authorList>
    </citation>
    <scope>NUCLEOTIDE SEQUENCE [LARGE SCALE GENOMIC DNA]</scope>
    <source>
        <strain evidence="2">CCUG 43117</strain>
    </source>
</reference>
<dbReference type="RefSeq" id="WP_066721453.1">
    <property type="nucleotide sequence ID" value="NZ_JBHSLU010000063.1"/>
</dbReference>
<proteinExistence type="predicted"/>
<dbReference type="Proteomes" id="UP001596060">
    <property type="component" value="Unassembled WGS sequence"/>
</dbReference>
<accession>A0ABW0P5M2</accession>
<evidence type="ECO:0000313" key="2">
    <source>
        <dbReference type="Proteomes" id="UP001596060"/>
    </source>
</evidence>
<gene>
    <name evidence="1" type="ORF">ACFPN9_19665</name>
</gene>
<organism evidence="1 2">
    <name type="scientific">Bosea massiliensis</name>
    <dbReference type="NCBI Taxonomy" id="151419"/>
    <lineage>
        <taxon>Bacteria</taxon>
        <taxon>Pseudomonadati</taxon>
        <taxon>Pseudomonadota</taxon>
        <taxon>Alphaproteobacteria</taxon>
        <taxon>Hyphomicrobiales</taxon>
        <taxon>Boseaceae</taxon>
        <taxon>Bosea</taxon>
    </lineage>
</organism>
<sequence length="84" mass="9645">MEVDMGKAAVTMRDLQKMSAAAIKSLPHAVPITSGDETVGMLMPLHRPDPERMKAVLDRIEEHYNALPEDSKQWLERFLEERER</sequence>
<evidence type="ECO:0000313" key="1">
    <source>
        <dbReference type="EMBL" id="MFC5507463.1"/>
    </source>
</evidence>
<name>A0ABW0P5M2_9HYPH</name>